<keyword evidence="3" id="KW-0677">Repeat</keyword>
<dbReference type="WBParaSite" id="ACAC_0000425601-mRNA-1">
    <property type="protein sequence ID" value="ACAC_0000425601-mRNA-1"/>
    <property type="gene ID" value="ACAC_0000425601"/>
</dbReference>
<dbReference type="InterPro" id="IPR015919">
    <property type="entry name" value="Cadherin-like_sf"/>
</dbReference>
<evidence type="ECO:0000259" key="9">
    <source>
        <dbReference type="PROSITE" id="PS50268"/>
    </source>
</evidence>
<dbReference type="PANTHER" id="PTHR24028">
    <property type="entry name" value="CADHERIN-87A"/>
    <property type="match status" value="1"/>
</dbReference>
<comment type="subcellular location">
    <subcellularLocation>
        <location evidence="1">Membrane</location>
        <topology evidence="1">Single-pass membrane protein</topology>
    </subcellularLocation>
</comment>
<dbReference type="InterPro" id="IPR020894">
    <property type="entry name" value="Cadherin_CS"/>
</dbReference>
<keyword evidence="10" id="KW-1185">Reference proteome</keyword>
<evidence type="ECO:0000256" key="7">
    <source>
        <dbReference type="ARBA" id="ARBA00023180"/>
    </source>
</evidence>
<dbReference type="PANTHER" id="PTHR24028:SF328">
    <property type="entry name" value="CADHERIN-3"/>
    <property type="match status" value="1"/>
</dbReference>
<keyword evidence="5" id="KW-1133">Transmembrane helix</keyword>
<evidence type="ECO:0000256" key="6">
    <source>
        <dbReference type="ARBA" id="ARBA00023136"/>
    </source>
</evidence>
<keyword evidence="6" id="KW-0472">Membrane</keyword>
<keyword evidence="4 8" id="KW-0106">Calcium</keyword>
<dbReference type="GO" id="GO:0007156">
    <property type="term" value="P:homophilic cell adhesion via plasma membrane adhesion molecules"/>
    <property type="evidence" value="ECO:0007669"/>
    <property type="project" value="InterPro"/>
</dbReference>
<dbReference type="STRING" id="6313.A0A0K0D2G1"/>
<name>A0A0K0D2G1_ANGCA</name>
<sequence length="270" mass="29596">MRLRYAYYGRLHGMRLASATTLEQDHRRGLRFREKGTNGICAGVRTTREGGPSKYPSIQVIAYDCQLACIDPHQSQNATITGVLTVNDVNDNFPRFSEKAYYFTVIQGQASPGSHLGRVSATDFDVETNGLNYSISGAIRAPKQSFPLSNAPISIEAGTGRLTVNEPLREPSYSFTVVVTDGVGHVDSAAVVISVITYSQQTELLFDAPFDFINKNEKNVVKLLSNATSLTAVVDRLRQNANFTSVLAHFLDAHGNFMDVDNALRFVLLG</sequence>
<dbReference type="PROSITE" id="PS50268">
    <property type="entry name" value="CADHERIN_2"/>
    <property type="match status" value="1"/>
</dbReference>
<dbReference type="GO" id="GO:0005886">
    <property type="term" value="C:plasma membrane"/>
    <property type="evidence" value="ECO:0007669"/>
    <property type="project" value="InterPro"/>
</dbReference>
<evidence type="ECO:0000313" key="11">
    <source>
        <dbReference type="WBParaSite" id="ACAC_0000425601-mRNA-1"/>
    </source>
</evidence>
<organism evidence="10 11">
    <name type="scientific">Angiostrongylus cantonensis</name>
    <name type="common">Rat lungworm</name>
    <dbReference type="NCBI Taxonomy" id="6313"/>
    <lineage>
        <taxon>Eukaryota</taxon>
        <taxon>Metazoa</taxon>
        <taxon>Ecdysozoa</taxon>
        <taxon>Nematoda</taxon>
        <taxon>Chromadorea</taxon>
        <taxon>Rhabditida</taxon>
        <taxon>Rhabditina</taxon>
        <taxon>Rhabditomorpha</taxon>
        <taxon>Strongyloidea</taxon>
        <taxon>Metastrongylidae</taxon>
        <taxon>Angiostrongylus</taxon>
    </lineage>
</organism>
<dbReference type="Proteomes" id="UP000035642">
    <property type="component" value="Unassembled WGS sequence"/>
</dbReference>
<dbReference type="SUPFAM" id="SSF49313">
    <property type="entry name" value="Cadherin-like"/>
    <property type="match status" value="1"/>
</dbReference>
<accession>A0A0K0D2G1</accession>
<dbReference type="Gene3D" id="2.60.40.60">
    <property type="entry name" value="Cadherins"/>
    <property type="match status" value="1"/>
</dbReference>
<evidence type="ECO:0000256" key="2">
    <source>
        <dbReference type="ARBA" id="ARBA00022692"/>
    </source>
</evidence>
<evidence type="ECO:0000256" key="1">
    <source>
        <dbReference type="ARBA" id="ARBA00004167"/>
    </source>
</evidence>
<dbReference type="AlphaFoldDB" id="A0A0K0D2G1"/>
<keyword evidence="2" id="KW-0812">Transmembrane</keyword>
<evidence type="ECO:0000313" key="10">
    <source>
        <dbReference type="Proteomes" id="UP000035642"/>
    </source>
</evidence>
<evidence type="ECO:0000256" key="8">
    <source>
        <dbReference type="PROSITE-ProRule" id="PRU00043"/>
    </source>
</evidence>
<evidence type="ECO:0000256" key="3">
    <source>
        <dbReference type="ARBA" id="ARBA00022737"/>
    </source>
</evidence>
<dbReference type="InterPro" id="IPR050174">
    <property type="entry name" value="Protocadherin/Cadherin-CA"/>
</dbReference>
<proteinExistence type="predicted"/>
<dbReference type="CDD" id="cd11304">
    <property type="entry name" value="Cadherin_repeat"/>
    <property type="match status" value="1"/>
</dbReference>
<reference evidence="11" key="2">
    <citation type="submission" date="2017-02" db="UniProtKB">
        <authorList>
            <consortium name="WormBaseParasite"/>
        </authorList>
    </citation>
    <scope>IDENTIFICATION</scope>
</reference>
<dbReference type="GO" id="GO:0005509">
    <property type="term" value="F:calcium ion binding"/>
    <property type="evidence" value="ECO:0007669"/>
    <property type="project" value="UniProtKB-UniRule"/>
</dbReference>
<protein>
    <submittedName>
        <fullName evidence="11">Cadherin domain-containing protein</fullName>
    </submittedName>
</protein>
<dbReference type="PROSITE" id="PS00232">
    <property type="entry name" value="CADHERIN_1"/>
    <property type="match status" value="1"/>
</dbReference>
<evidence type="ECO:0000256" key="4">
    <source>
        <dbReference type="ARBA" id="ARBA00022837"/>
    </source>
</evidence>
<reference evidence="10" key="1">
    <citation type="submission" date="2012-09" db="EMBL/GenBank/DDBJ databases">
        <authorList>
            <person name="Martin A.A."/>
        </authorList>
    </citation>
    <scope>NUCLEOTIDE SEQUENCE</scope>
</reference>
<dbReference type="InterPro" id="IPR002126">
    <property type="entry name" value="Cadherin-like_dom"/>
</dbReference>
<feature type="domain" description="Cadherin" evidence="9">
    <location>
        <begin position="98"/>
        <end position="211"/>
    </location>
</feature>
<evidence type="ECO:0000256" key="5">
    <source>
        <dbReference type="ARBA" id="ARBA00022989"/>
    </source>
</evidence>
<keyword evidence="7" id="KW-0325">Glycoprotein</keyword>